<comment type="caution">
    <text evidence="6">The sequence shown here is derived from an EMBL/GenBank/DDBJ whole genome shotgun (WGS) entry which is preliminary data.</text>
</comment>
<protein>
    <recommendedName>
        <fullName evidence="8">Ropporin-1-like protein</fullName>
    </recommendedName>
</protein>
<evidence type="ECO:0000313" key="6">
    <source>
        <dbReference type="EMBL" id="KAJ8890484.1"/>
    </source>
</evidence>
<comment type="similarity">
    <text evidence="5">Belongs to the ropporin family.</text>
</comment>
<keyword evidence="3" id="KW-0969">Cilium</keyword>
<dbReference type="PANTHER" id="PTHR14952:SF9">
    <property type="entry name" value="EF-HAND DOMAIN-CONTAINING PROTEIN"/>
    <property type="match status" value="1"/>
</dbReference>
<evidence type="ECO:0000256" key="3">
    <source>
        <dbReference type="ARBA" id="ARBA00023069"/>
    </source>
</evidence>
<evidence type="ECO:0000256" key="2">
    <source>
        <dbReference type="ARBA" id="ARBA00022846"/>
    </source>
</evidence>
<evidence type="ECO:0000256" key="5">
    <source>
        <dbReference type="ARBA" id="ARBA00035651"/>
    </source>
</evidence>
<keyword evidence="4" id="KW-0966">Cell projection</keyword>
<accession>A0ABQ9I2F8</accession>
<dbReference type="InterPro" id="IPR047844">
    <property type="entry name" value="ROP_DD"/>
</dbReference>
<name>A0ABQ9I2F8_9NEOP</name>
<comment type="subcellular location">
    <subcellularLocation>
        <location evidence="1">Cell projection</location>
        <location evidence="1">Cilium</location>
        <location evidence="1">Flagellum</location>
    </subcellularLocation>
</comment>
<evidence type="ECO:0008006" key="8">
    <source>
        <dbReference type="Google" id="ProtNLM"/>
    </source>
</evidence>
<keyword evidence="2" id="KW-0282">Flagellum</keyword>
<dbReference type="SUPFAM" id="SSF47391">
    <property type="entry name" value="Dimerization-anchoring domain of cAMP-dependent PK regulatory subunit"/>
    <property type="match status" value="1"/>
</dbReference>
<gene>
    <name evidence="6" type="ORF">PR048_009993</name>
</gene>
<dbReference type="CDD" id="cd23019">
    <property type="entry name" value="DD_ROP"/>
    <property type="match status" value="1"/>
</dbReference>
<dbReference type="Gene3D" id="1.20.890.10">
    <property type="entry name" value="cAMP-dependent protein kinase regulatory subunit, dimerization-anchoring domain"/>
    <property type="match status" value="1"/>
</dbReference>
<dbReference type="Proteomes" id="UP001159363">
    <property type="component" value="Chromosome 3"/>
</dbReference>
<evidence type="ECO:0000256" key="1">
    <source>
        <dbReference type="ARBA" id="ARBA00004230"/>
    </source>
</evidence>
<sequence>MSELLEDIFCSEQINIPPMLPKILKDFCKAVIRTQPYDLLKWSAMYFRALSEGKKPPVKERLEYPSYHNSVGVTRGYLKIIINAFRQQERVRKDDMVFLWRGMALDEDILANIFRLGNFAEVFDLQEFVAVIAGYLSLSLRDTMILLCELLTDDPEGGLAKIPFDTFCKLYTFLANIEGKYDSLLDLSDKERSRYTETYIWGIGPVVPIEQVNAVIEHLKLWSGKREGMVMPFNIQHTLCPPLGVSNPEKDF</sequence>
<proteinExistence type="inferred from homology"/>
<dbReference type="PANTHER" id="PTHR14952">
    <property type="entry name" value="ROPPORIN-1-LIKE PROTEIN"/>
    <property type="match status" value="1"/>
</dbReference>
<evidence type="ECO:0000313" key="7">
    <source>
        <dbReference type="Proteomes" id="UP001159363"/>
    </source>
</evidence>
<organism evidence="6 7">
    <name type="scientific">Dryococelus australis</name>
    <dbReference type="NCBI Taxonomy" id="614101"/>
    <lineage>
        <taxon>Eukaryota</taxon>
        <taxon>Metazoa</taxon>
        <taxon>Ecdysozoa</taxon>
        <taxon>Arthropoda</taxon>
        <taxon>Hexapoda</taxon>
        <taxon>Insecta</taxon>
        <taxon>Pterygota</taxon>
        <taxon>Neoptera</taxon>
        <taxon>Polyneoptera</taxon>
        <taxon>Phasmatodea</taxon>
        <taxon>Verophasmatodea</taxon>
        <taxon>Anareolatae</taxon>
        <taxon>Phasmatidae</taxon>
        <taxon>Eurycanthinae</taxon>
        <taxon>Dryococelus</taxon>
    </lineage>
</organism>
<evidence type="ECO:0000256" key="4">
    <source>
        <dbReference type="ARBA" id="ARBA00023273"/>
    </source>
</evidence>
<dbReference type="EMBL" id="JARBHB010000003">
    <property type="protein sequence ID" value="KAJ8890484.1"/>
    <property type="molecule type" value="Genomic_DNA"/>
</dbReference>
<reference evidence="6 7" key="1">
    <citation type="submission" date="2023-02" db="EMBL/GenBank/DDBJ databases">
        <title>LHISI_Scaffold_Assembly.</title>
        <authorList>
            <person name="Stuart O.P."/>
            <person name="Cleave R."/>
            <person name="Magrath M.J.L."/>
            <person name="Mikheyev A.S."/>
        </authorList>
    </citation>
    <scope>NUCLEOTIDE SEQUENCE [LARGE SCALE GENOMIC DNA]</scope>
    <source>
        <strain evidence="6">Daus_M_001</strain>
        <tissue evidence="6">Leg muscle</tissue>
    </source>
</reference>
<keyword evidence="7" id="KW-1185">Reference proteome</keyword>